<dbReference type="Pfam" id="PF03109">
    <property type="entry name" value="ABC1"/>
    <property type="match status" value="1"/>
</dbReference>
<dbReference type="PANTHER" id="PTHR43173:SF37">
    <property type="entry name" value="ABC1 FAMILY PROTEIN C10F6.14C"/>
    <property type="match status" value="1"/>
</dbReference>
<dbReference type="OrthoDB" id="427480at2759"/>
<dbReference type="AlphaFoldDB" id="S9URC5"/>
<dbReference type="CDD" id="cd13969">
    <property type="entry name" value="ADCK1-like"/>
    <property type="match status" value="1"/>
</dbReference>
<dbReference type="InterPro" id="IPR045307">
    <property type="entry name" value="ADCK1_dom"/>
</dbReference>
<evidence type="ECO:0000313" key="4">
    <source>
        <dbReference type="Proteomes" id="UP000015354"/>
    </source>
</evidence>
<name>S9URC5_9TRYP</name>
<accession>S9URC5</accession>
<comment type="caution">
    <text evidence="3">The sequence shown here is derived from an EMBL/GenBank/DDBJ whole genome shotgun (WGS) entry which is preliminary data.</text>
</comment>
<evidence type="ECO:0000313" key="3">
    <source>
        <dbReference type="EMBL" id="EPY31359.1"/>
    </source>
</evidence>
<dbReference type="GO" id="GO:0016301">
    <property type="term" value="F:kinase activity"/>
    <property type="evidence" value="ECO:0007669"/>
    <property type="project" value="UniProtKB-KW"/>
</dbReference>
<feature type="domain" description="ABC1 atypical kinase-like" evidence="2">
    <location>
        <begin position="113"/>
        <end position="379"/>
    </location>
</feature>
<evidence type="ECO:0000256" key="1">
    <source>
        <dbReference type="ARBA" id="ARBA00009670"/>
    </source>
</evidence>
<dbReference type="InterPro" id="IPR011009">
    <property type="entry name" value="Kinase-like_dom_sf"/>
</dbReference>
<keyword evidence="4" id="KW-1185">Reference proteome</keyword>
<dbReference type="EMBL" id="ATMH01003495">
    <property type="protein sequence ID" value="EPY31359.1"/>
    <property type="molecule type" value="Genomic_DNA"/>
</dbReference>
<reference evidence="3 4" key="1">
    <citation type="journal article" date="2013" name="PLoS ONE">
        <title>Predicting the Proteins of Angomonas deanei, Strigomonas culicis and Their Respective Endosymbionts Reveals New Aspects of the Trypanosomatidae Family.</title>
        <authorList>
            <person name="Motta M.C."/>
            <person name="Martins A.C."/>
            <person name="de Souza S.S."/>
            <person name="Catta-Preta C.M."/>
            <person name="Silva R."/>
            <person name="Klein C.C."/>
            <person name="de Almeida L.G."/>
            <person name="de Lima Cunha O."/>
            <person name="Ciapina L.P."/>
            <person name="Brocchi M."/>
            <person name="Colabardini A.C."/>
            <person name="de Araujo Lima B."/>
            <person name="Machado C.R."/>
            <person name="de Almeida Soares C.M."/>
            <person name="Probst C.M."/>
            <person name="de Menezes C.B."/>
            <person name="Thompson C.E."/>
            <person name="Bartholomeu D.C."/>
            <person name="Gradia D.F."/>
            <person name="Pavoni D.P."/>
            <person name="Grisard E.C."/>
            <person name="Fantinatti-Garboggini F."/>
            <person name="Marchini F.K."/>
            <person name="Rodrigues-Luiz G.F."/>
            <person name="Wagner G."/>
            <person name="Goldman G.H."/>
            <person name="Fietto J.L."/>
            <person name="Elias M.C."/>
            <person name="Goldman M.H."/>
            <person name="Sagot M.F."/>
            <person name="Pereira M."/>
            <person name="Stoco P.H."/>
            <person name="de Mendonca-Neto R.P."/>
            <person name="Teixeira S.M."/>
            <person name="Maciel T.E."/>
            <person name="de Oliveira Mendes T.A."/>
            <person name="Urmenyi T.P."/>
            <person name="de Souza W."/>
            <person name="Schenkman S."/>
            <person name="de Vasconcelos A.T."/>
        </authorList>
    </citation>
    <scope>NUCLEOTIDE SEQUENCE [LARGE SCALE GENOMIC DNA]</scope>
</reference>
<proteinExistence type="inferred from homology"/>
<keyword evidence="3" id="KW-0418">Kinase</keyword>
<sequence length="603" mass="68577">MPAPQRSRAATWGRRLLFAASGVGLSYAAADYLTDRSLTRSLRALSGFAQIAYMYKFTTPETAAEYFDLHKKSAQIILNVCLRNEGLYIKMGQALNAMNHVLPKAYMEELKVLLDEAPQVDFAVIRRIIEHETGKELEDLFEHFDETPVASASIAQVHRARLRVRPGEAGPPMDVAVKVRKPSIETQGEWDIRTYMLLSVLIERCFDFPTAWSRKTIVDALRREINFVIEGQNAEHFRRDFSHRDDVYIPRIVSSMTTPKLLTMEWIDAVKLKDVETVKEQFDAGAVLKALFNAYGDMVFKYAFVHCDPHAANILVRKRKTEPSGGSKMPSLFRKKENDFQIVFLDFGLAVPETEQFRVQYALFFKSLFTHDMQSMQSVMKAWGIADTEVFASIQLQKPYSAIRSGNYGEVDREEVRAMQRRAHARVRTLLADDAKIPKEITLVGRGIDILRGINRSYGSPINRINMFVESAVQGLGPLHDAETVQLYLDHLRSWKEREGGPDRADTYESVYDQQAVLLREEQIAAAAELRARKTTADLLVTRLMTLYRACVFQWTLCMLDAVHRLSKLYGAIVCCIAPSSAAARANLLEDRLDQMQDTMRVQ</sequence>
<keyword evidence="3" id="KW-0808">Transferase</keyword>
<dbReference type="InterPro" id="IPR051130">
    <property type="entry name" value="Mito_struct-func_regulator"/>
</dbReference>
<evidence type="ECO:0000259" key="2">
    <source>
        <dbReference type="Pfam" id="PF03109"/>
    </source>
</evidence>
<organism evidence="3 4">
    <name type="scientific">Strigomonas culicis</name>
    <dbReference type="NCBI Taxonomy" id="28005"/>
    <lineage>
        <taxon>Eukaryota</taxon>
        <taxon>Discoba</taxon>
        <taxon>Euglenozoa</taxon>
        <taxon>Kinetoplastea</taxon>
        <taxon>Metakinetoplastina</taxon>
        <taxon>Trypanosomatida</taxon>
        <taxon>Trypanosomatidae</taxon>
        <taxon>Strigomonadinae</taxon>
        <taxon>Strigomonas</taxon>
    </lineage>
</organism>
<dbReference type="InterPro" id="IPR004147">
    <property type="entry name" value="ABC1_dom"/>
</dbReference>
<protein>
    <submittedName>
        <fullName evidence="3">AarF domain-containing kinase</fullName>
    </submittedName>
</protein>
<dbReference type="PANTHER" id="PTHR43173">
    <property type="entry name" value="ABC1 FAMILY PROTEIN"/>
    <property type="match status" value="1"/>
</dbReference>
<dbReference type="Proteomes" id="UP000015354">
    <property type="component" value="Unassembled WGS sequence"/>
</dbReference>
<gene>
    <name evidence="3" type="ORF">STCU_03495</name>
</gene>
<comment type="similarity">
    <text evidence="1">Belongs to the protein kinase superfamily. ADCK protein kinase family.</text>
</comment>
<dbReference type="SUPFAM" id="SSF56112">
    <property type="entry name" value="Protein kinase-like (PK-like)"/>
    <property type="match status" value="1"/>
</dbReference>